<dbReference type="NCBIfam" id="TIGR00115">
    <property type="entry name" value="tig"/>
    <property type="match status" value="1"/>
</dbReference>
<proteinExistence type="predicted"/>
<dbReference type="GO" id="GO:0003755">
    <property type="term" value="F:peptidyl-prolyl cis-trans isomerase activity"/>
    <property type="evidence" value="ECO:0007669"/>
    <property type="project" value="TreeGrafter"/>
</dbReference>
<dbReference type="InterPro" id="IPR008881">
    <property type="entry name" value="Trigger_fac_ribosome-bd_bac"/>
</dbReference>
<dbReference type="InterPro" id="IPR036611">
    <property type="entry name" value="Trigger_fac_ribosome-bd_sf"/>
</dbReference>
<dbReference type="SUPFAM" id="SSF109998">
    <property type="entry name" value="Triger factor/SurA peptide-binding domain-like"/>
    <property type="match status" value="1"/>
</dbReference>
<dbReference type="InterPro" id="IPR037041">
    <property type="entry name" value="Trigger_fac_C_sf"/>
</dbReference>
<dbReference type="GO" id="GO:0043335">
    <property type="term" value="P:protein unfolding"/>
    <property type="evidence" value="ECO:0007669"/>
    <property type="project" value="TreeGrafter"/>
</dbReference>
<feature type="domain" description="Trigger factor ribosome-binding bacterial" evidence="1">
    <location>
        <begin position="1"/>
        <end position="149"/>
    </location>
</feature>
<dbReference type="OrthoDB" id="9767721at2"/>
<evidence type="ECO:0000313" key="2">
    <source>
        <dbReference type="EMBL" id="SFF29698.1"/>
    </source>
</evidence>
<dbReference type="InterPro" id="IPR005215">
    <property type="entry name" value="Trig_fac"/>
</dbReference>
<dbReference type="Gene3D" id="1.10.3120.10">
    <property type="entry name" value="Trigger factor, C-terminal domain"/>
    <property type="match status" value="1"/>
</dbReference>
<dbReference type="Pfam" id="PF05697">
    <property type="entry name" value="Trigger_N"/>
    <property type="match status" value="1"/>
</dbReference>
<keyword evidence="3" id="KW-1185">Reference proteome</keyword>
<dbReference type="AlphaFoldDB" id="A0A1I2HJK2"/>
<protein>
    <submittedName>
        <fullName evidence="2">Trigger factor</fullName>
    </submittedName>
</protein>
<dbReference type="GO" id="GO:0044183">
    <property type="term" value="F:protein folding chaperone"/>
    <property type="evidence" value="ECO:0007669"/>
    <property type="project" value="TreeGrafter"/>
</dbReference>
<dbReference type="EMBL" id="FONY01000024">
    <property type="protein sequence ID" value="SFF29698.1"/>
    <property type="molecule type" value="Genomic_DNA"/>
</dbReference>
<gene>
    <name evidence="2" type="ORF">SAMN04488541_102438</name>
</gene>
<evidence type="ECO:0000313" key="3">
    <source>
        <dbReference type="Proteomes" id="UP000199513"/>
    </source>
</evidence>
<evidence type="ECO:0000259" key="1">
    <source>
        <dbReference type="Pfam" id="PF05697"/>
    </source>
</evidence>
<dbReference type="PANTHER" id="PTHR30560">
    <property type="entry name" value="TRIGGER FACTOR CHAPERONE AND PEPTIDYL-PROLYL CIS/TRANS ISOMERASE"/>
    <property type="match status" value="1"/>
</dbReference>
<dbReference type="RefSeq" id="WP_091546559.1">
    <property type="nucleotide sequence ID" value="NZ_FONY01000024.1"/>
</dbReference>
<name>A0A1I2HJK2_9BACT</name>
<dbReference type="STRING" id="1003.SAMN04488541_102438"/>
<dbReference type="SUPFAM" id="SSF102735">
    <property type="entry name" value="Trigger factor ribosome-binding domain"/>
    <property type="match status" value="1"/>
</dbReference>
<dbReference type="PANTHER" id="PTHR30560:SF3">
    <property type="entry name" value="TRIGGER FACTOR-LIKE PROTEIN TIG, CHLOROPLASTIC"/>
    <property type="match status" value="1"/>
</dbReference>
<dbReference type="Proteomes" id="UP000199513">
    <property type="component" value="Unassembled WGS sequence"/>
</dbReference>
<dbReference type="GO" id="GO:0015031">
    <property type="term" value="P:protein transport"/>
    <property type="evidence" value="ECO:0007669"/>
    <property type="project" value="InterPro"/>
</dbReference>
<accession>A0A1I2HJK2</accession>
<sequence length="456" mass="53468">MEVVVEKNPEVLEAYVRVKVNADDYQEQFEKKIKEYAKKAFVKGFRQGKVPPTVIKKLYGKAIKVEEVNQVAYESLYNYLRDENLQIFGSPLIALEKMGKIDWDYQNEFEFVYEIGLQPEVVFEFDKDFSIKEYEVIINDTDVDNFTKNLLERFAEYDEKEEVELDTDIWGRLSPTSEEVLMLDEREFTKGKEFFGIIDVDTLMETHQSLFLGKKVGEVVTFDLRTVFPTDEDLSKLFRYPAEELTHIQGEVNFTINSVSTKKEAELNEEIFKKIFGEKVEITTAEDFTAKIREVVQKRYEISARLETLFSFIQELNEKIKFALPDGFLKRWLASQNNQTMDDESYETFQKGLHTQILIDQLSKQNEVSVSEEDLREYTKEVQILNLFSMGFLQGILDENILNLFVDRFFENEQNENTLMTFERNIRAAKLLDTFKDKISIEKVTLSGAEFDKILK</sequence>
<dbReference type="GO" id="GO:0051083">
    <property type="term" value="P:'de novo' cotranslational protein folding"/>
    <property type="evidence" value="ECO:0007669"/>
    <property type="project" value="TreeGrafter"/>
</dbReference>
<dbReference type="GO" id="GO:0043022">
    <property type="term" value="F:ribosome binding"/>
    <property type="evidence" value="ECO:0007669"/>
    <property type="project" value="TreeGrafter"/>
</dbReference>
<organism evidence="2 3">
    <name type="scientific">Thermoflexibacter ruber</name>
    <dbReference type="NCBI Taxonomy" id="1003"/>
    <lineage>
        <taxon>Bacteria</taxon>
        <taxon>Pseudomonadati</taxon>
        <taxon>Bacteroidota</taxon>
        <taxon>Cytophagia</taxon>
        <taxon>Cytophagales</taxon>
        <taxon>Thermoflexibacteraceae</taxon>
        <taxon>Thermoflexibacter</taxon>
    </lineage>
</organism>
<reference evidence="2 3" key="1">
    <citation type="submission" date="2016-10" db="EMBL/GenBank/DDBJ databases">
        <authorList>
            <person name="de Groot N.N."/>
        </authorList>
    </citation>
    <scope>NUCLEOTIDE SEQUENCE [LARGE SCALE GENOMIC DNA]</scope>
    <source>
        <strain>GEY</strain>
        <strain evidence="3">DSM 9560</strain>
    </source>
</reference>
<dbReference type="Gene3D" id="3.30.70.1050">
    <property type="entry name" value="Trigger factor ribosome-binding domain"/>
    <property type="match status" value="1"/>
</dbReference>
<dbReference type="InterPro" id="IPR027304">
    <property type="entry name" value="Trigger_fact/SurA_dom_sf"/>
</dbReference>